<accession>A0ABV3BSM7</accession>
<dbReference type="InterPro" id="IPR018713">
    <property type="entry name" value="MPAB/Lcp_cat_dom"/>
</dbReference>
<dbReference type="Proteomes" id="UP001551176">
    <property type="component" value="Unassembled WGS sequence"/>
</dbReference>
<evidence type="ECO:0000259" key="1">
    <source>
        <dbReference type="Pfam" id="PF09995"/>
    </source>
</evidence>
<dbReference type="EC" id="1.-.-.-" evidence="2"/>
<dbReference type="Pfam" id="PF09995">
    <property type="entry name" value="MPAB_Lcp_cat"/>
    <property type="match status" value="1"/>
</dbReference>
<name>A0ABV3BSM7_9ACTN</name>
<comment type="caution">
    <text evidence="2">The sequence shown here is derived from an EMBL/GenBank/DDBJ whole genome shotgun (WGS) entry which is preliminary data.</text>
</comment>
<sequence>MTRALDAVRARAGQALFARVAGPEGPRNRQRIHGTPGPRWFEPGSPIHRVHGDSSMFIGGLSALLLQSLHPVAMAAVAAHSGYRGDPWGRLQRTSTFLATTTYGTVESAEAACARVRAVHAGISGVTAWGTPYRASDPHLLLWVHVAEIDSFLRAHQEFGARPLTPGECDVYVDQTAHIAGALGVPDPPRSLDSLRQCLDRYRGELRGTREAIGTTRYLLFKPPIPPTAMPFYAALATNAVALLPGWAASELRLARAAPVDRWLVHPTGHAVTGLIRWVMGAGPGATE</sequence>
<proteinExistence type="predicted"/>
<dbReference type="EMBL" id="JBEYXV010000011">
    <property type="protein sequence ID" value="MEU6823445.1"/>
    <property type="molecule type" value="Genomic_DNA"/>
</dbReference>
<keyword evidence="3" id="KW-1185">Reference proteome</keyword>
<protein>
    <submittedName>
        <fullName evidence="2">Oxygenase MpaB family protein</fullName>
        <ecNumber evidence="2">1.-.-.-</ecNumber>
    </submittedName>
</protein>
<evidence type="ECO:0000313" key="2">
    <source>
        <dbReference type="EMBL" id="MEU6823445.1"/>
    </source>
</evidence>
<feature type="domain" description="ER-bound oxygenase mpaB/mpaB'/Rubber oxygenase catalytic" evidence="1">
    <location>
        <begin position="49"/>
        <end position="272"/>
    </location>
</feature>
<keyword evidence="2" id="KW-0560">Oxidoreductase</keyword>
<reference evidence="2 3" key="1">
    <citation type="submission" date="2024-06" db="EMBL/GenBank/DDBJ databases">
        <title>The Natural Products Discovery Center: Release of the First 8490 Sequenced Strains for Exploring Actinobacteria Biosynthetic Diversity.</title>
        <authorList>
            <person name="Kalkreuter E."/>
            <person name="Kautsar S.A."/>
            <person name="Yang D."/>
            <person name="Bader C.D."/>
            <person name="Teijaro C.N."/>
            <person name="Fluegel L."/>
            <person name="Davis C.M."/>
            <person name="Simpson J.R."/>
            <person name="Lauterbach L."/>
            <person name="Steele A.D."/>
            <person name="Gui C."/>
            <person name="Meng S."/>
            <person name="Li G."/>
            <person name="Viehrig K."/>
            <person name="Ye F."/>
            <person name="Su P."/>
            <person name="Kiefer A.F."/>
            <person name="Nichols A."/>
            <person name="Cepeda A.J."/>
            <person name="Yan W."/>
            <person name="Fan B."/>
            <person name="Jiang Y."/>
            <person name="Adhikari A."/>
            <person name="Zheng C.-J."/>
            <person name="Schuster L."/>
            <person name="Cowan T.M."/>
            <person name="Smanski M.J."/>
            <person name="Chevrette M.G."/>
            <person name="De Carvalho L.P.S."/>
            <person name="Shen B."/>
        </authorList>
    </citation>
    <scope>NUCLEOTIDE SEQUENCE [LARGE SCALE GENOMIC DNA]</scope>
    <source>
        <strain evidence="2 3">NPDC046838</strain>
    </source>
</reference>
<dbReference type="GO" id="GO:0016491">
    <property type="term" value="F:oxidoreductase activity"/>
    <property type="evidence" value="ECO:0007669"/>
    <property type="project" value="UniProtKB-KW"/>
</dbReference>
<dbReference type="RefSeq" id="WP_359352200.1">
    <property type="nucleotide sequence ID" value="NZ_JBEYXV010000011.1"/>
</dbReference>
<evidence type="ECO:0000313" key="3">
    <source>
        <dbReference type="Proteomes" id="UP001551176"/>
    </source>
</evidence>
<dbReference type="PANTHER" id="PTHR36151">
    <property type="entry name" value="BLR2777 PROTEIN"/>
    <property type="match status" value="1"/>
</dbReference>
<dbReference type="PANTHER" id="PTHR36151:SF3">
    <property type="entry name" value="ER-BOUND OXYGENASE MPAB_MPAB'_RUBBER OXYGENASE CATALYTIC DOMAIN-CONTAINING PROTEIN"/>
    <property type="match status" value="1"/>
</dbReference>
<organism evidence="2 3">
    <name type="scientific">Streptomyces atriruber</name>
    <dbReference type="NCBI Taxonomy" id="545121"/>
    <lineage>
        <taxon>Bacteria</taxon>
        <taxon>Bacillati</taxon>
        <taxon>Actinomycetota</taxon>
        <taxon>Actinomycetes</taxon>
        <taxon>Kitasatosporales</taxon>
        <taxon>Streptomycetaceae</taxon>
        <taxon>Streptomyces</taxon>
    </lineage>
</organism>
<gene>
    <name evidence="2" type="ORF">ABZ921_22650</name>
</gene>